<sequence>MFGSKPSTRLGVDLGAGGIKLVELKKIKGRPVLNTYGLTSEPQDVHGLANTAVVGPTADTSKSPVSEETIGEYANLLKSVCKQSHVLGKIATVSLPVSSVFHAAVNLPILKKENALPALKSEVRKLLPRPIEEMALDYQVLPVKDGAESQTYLVNAVPRDIVAIYTQIFKRAGLELDALEPESLALARSLVGRDNAVTMLLDIGRERSNFFIVEDGVVVTHTSVETGGAKVNEILAKNWNLAEALAEQAKFDSFSNLMSLPKTAPELLVAGQMLAPVILPIIKEIEYNFDLYSRRNGNASHRPEKIILTGGASMLPTLTDAIADKFKIKCYVGDPWGRVVYQDGLKPALRKVGPRLSVAIGLALRGVV</sequence>
<comment type="caution">
    <text evidence="2">The sequence shown here is derived from an EMBL/GenBank/DDBJ whole genome shotgun (WGS) entry which is preliminary data.</text>
</comment>
<protein>
    <recommendedName>
        <fullName evidence="4">SHS2 domain-containing protein</fullName>
    </recommendedName>
</protein>
<dbReference type="EMBL" id="MFQZ01000010">
    <property type="protein sequence ID" value="OGH87655.1"/>
    <property type="molecule type" value="Genomic_DNA"/>
</dbReference>
<dbReference type="PROSITE" id="PS01036">
    <property type="entry name" value="HSP70_3"/>
    <property type="match status" value="1"/>
</dbReference>
<proteinExistence type="inferred from homology"/>
<evidence type="ECO:0000313" key="2">
    <source>
        <dbReference type="EMBL" id="OGH87655.1"/>
    </source>
</evidence>
<accession>A0A1F6NUQ3</accession>
<gene>
    <name evidence="2" type="ORF">A3J93_04010</name>
</gene>
<dbReference type="Gene3D" id="3.30.1490.300">
    <property type="match status" value="1"/>
</dbReference>
<dbReference type="InterPro" id="IPR043129">
    <property type="entry name" value="ATPase_NBD"/>
</dbReference>
<dbReference type="STRING" id="1798704.A3J93_04010"/>
<dbReference type="InterPro" id="IPR018181">
    <property type="entry name" value="Heat_shock_70_CS"/>
</dbReference>
<reference evidence="2 3" key="1">
    <citation type="journal article" date="2016" name="Nat. Commun.">
        <title>Thousands of microbial genomes shed light on interconnected biogeochemical processes in an aquifer system.</title>
        <authorList>
            <person name="Anantharaman K."/>
            <person name="Brown C.T."/>
            <person name="Hug L.A."/>
            <person name="Sharon I."/>
            <person name="Castelle C.J."/>
            <person name="Probst A.J."/>
            <person name="Thomas B.C."/>
            <person name="Singh A."/>
            <person name="Wilkins M.J."/>
            <person name="Karaoz U."/>
            <person name="Brodie E.L."/>
            <person name="Williams K.H."/>
            <person name="Hubbard S.S."/>
            <person name="Banfield J.F."/>
        </authorList>
    </citation>
    <scope>NUCLEOTIDE SEQUENCE [LARGE SCALE GENOMIC DNA]</scope>
</reference>
<comment type="similarity">
    <text evidence="1">Belongs to the heat shock protein 70 family.</text>
</comment>
<dbReference type="Pfam" id="PF11104">
    <property type="entry name" value="PilM_2"/>
    <property type="match status" value="1"/>
</dbReference>
<dbReference type="CDD" id="cd24049">
    <property type="entry name" value="ASKHA_NBD_PilM"/>
    <property type="match status" value="1"/>
</dbReference>
<dbReference type="Gene3D" id="3.30.420.40">
    <property type="match status" value="2"/>
</dbReference>
<dbReference type="InterPro" id="IPR050696">
    <property type="entry name" value="FtsA/MreB"/>
</dbReference>
<name>A0A1F6NUQ3_9BACT</name>
<dbReference type="PANTHER" id="PTHR32432">
    <property type="entry name" value="CELL DIVISION PROTEIN FTSA-RELATED"/>
    <property type="match status" value="1"/>
</dbReference>
<dbReference type="AlphaFoldDB" id="A0A1F6NUQ3"/>
<evidence type="ECO:0008006" key="4">
    <source>
        <dbReference type="Google" id="ProtNLM"/>
    </source>
</evidence>
<dbReference type="InterPro" id="IPR005883">
    <property type="entry name" value="PilM"/>
</dbReference>
<organism evidence="2 3">
    <name type="scientific">Candidatus Magasanikbacteria bacterium RIFOXYC2_FULL_42_28</name>
    <dbReference type="NCBI Taxonomy" id="1798704"/>
    <lineage>
        <taxon>Bacteria</taxon>
        <taxon>Candidatus Magasanikiibacteriota</taxon>
    </lineage>
</organism>
<dbReference type="Proteomes" id="UP000177907">
    <property type="component" value="Unassembled WGS sequence"/>
</dbReference>
<evidence type="ECO:0000313" key="3">
    <source>
        <dbReference type="Proteomes" id="UP000177907"/>
    </source>
</evidence>
<dbReference type="PANTHER" id="PTHR32432:SF3">
    <property type="entry name" value="ETHANOLAMINE UTILIZATION PROTEIN EUTJ"/>
    <property type="match status" value="1"/>
</dbReference>
<evidence type="ECO:0000256" key="1">
    <source>
        <dbReference type="ARBA" id="ARBA00007381"/>
    </source>
</evidence>
<dbReference type="SUPFAM" id="SSF53067">
    <property type="entry name" value="Actin-like ATPase domain"/>
    <property type="match status" value="2"/>
</dbReference>